<dbReference type="InterPro" id="IPR001478">
    <property type="entry name" value="PDZ"/>
</dbReference>
<evidence type="ECO:0000256" key="1">
    <source>
        <dbReference type="SAM" id="Phobius"/>
    </source>
</evidence>
<dbReference type="SMART" id="SM00228">
    <property type="entry name" value="PDZ"/>
    <property type="match status" value="1"/>
</dbReference>
<dbReference type="AlphaFoldDB" id="A0A7W2AT96"/>
<name>A0A7W2AT96_9BACL</name>
<accession>A0A7W2AT96</accession>
<sequence>MESIWENLLFFWKEWFSALLHPAFLIGFMILLVYFWTLRRYEIKRFSSVLVPKLPLMIQTVSFSIIFGFVGSLCLSELTWEIKTGDLIFVWILTLLLVVFGLRFACLSYSVGILSLIHLSMQQIPFSADFPFLEPLQTFAATDWLWLVGIGHLLEWALIRLDGEDGAYPVKVNQVNGFMLKKGWVIPLLLPNQGGWFPLPIFLSFARLNLSGPMKQQKRQTSTFVLLYGFVLCLGLYFFDGWAPGLWVLAIFAVIGHEGIYLGTKWLEKRAKPLFVSNPNGLKVLAVIPNSPADAMGLKTGDVIQRFNGRRIRNLAELTEMADKATYCKLDVLDEYHDHHITQKALYEDDPVHLGVIPADGVQEQLQQDSSGAVNEERKLLES</sequence>
<dbReference type="InterPro" id="IPR041489">
    <property type="entry name" value="PDZ_6"/>
</dbReference>
<evidence type="ECO:0000313" key="3">
    <source>
        <dbReference type="EMBL" id="MBA4603515.1"/>
    </source>
</evidence>
<gene>
    <name evidence="3" type="ORF">H2C83_14610</name>
</gene>
<comment type="caution">
    <text evidence="3">The sequence shown here is derived from an EMBL/GenBank/DDBJ whole genome shotgun (WGS) entry which is preliminary data.</text>
</comment>
<protein>
    <submittedName>
        <fullName evidence="3">PDZ domain-containing protein</fullName>
    </submittedName>
</protein>
<feature type="transmembrane region" description="Helical" evidence="1">
    <location>
        <begin position="88"/>
        <end position="117"/>
    </location>
</feature>
<dbReference type="Pfam" id="PF17820">
    <property type="entry name" value="PDZ_6"/>
    <property type="match status" value="1"/>
</dbReference>
<evidence type="ECO:0000313" key="4">
    <source>
        <dbReference type="Proteomes" id="UP000538292"/>
    </source>
</evidence>
<evidence type="ECO:0000259" key="2">
    <source>
        <dbReference type="SMART" id="SM00228"/>
    </source>
</evidence>
<feature type="domain" description="PDZ" evidence="2">
    <location>
        <begin position="256"/>
        <end position="336"/>
    </location>
</feature>
<dbReference type="EMBL" id="JACEOL010000055">
    <property type="protein sequence ID" value="MBA4603515.1"/>
    <property type="molecule type" value="Genomic_DNA"/>
</dbReference>
<keyword evidence="1" id="KW-1133">Transmembrane helix</keyword>
<dbReference type="Gene3D" id="2.30.42.10">
    <property type="match status" value="1"/>
</dbReference>
<dbReference type="InterPro" id="IPR036034">
    <property type="entry name" value="PDZ_sf"/>
</dbReference>
<keyword evidence="4" id="KW-1185">Reference proteome</keyword>
<feature type="transmembrane region" description="Helical" evidence="1">
    <location>
        <begin position="56"/>
        <end position="76"/>
    </location>
</feature>
<dbReference type="RefSeq" id="WP_181741987.1">
    <property type="nucleotide sequence ID" value="NZ_JACEOL010000055.1"/>
</dbReference>
<proteinExistence type="predicted"/>
<feature type="transmembrane region" description="Helical" evidence="1">
    <location>
        <begin position="222"/>
        <end position="239"/>
    </location>
</feature>
<feature type="transmembrane region" description="Helical" evidence="1">
    <location>
        <begin position="15"/>
        <end position="36"/>
    </location>
</feature>
<dbReference type="SUPFAM" id="SSF50156">
    <property type="entry name" value="PDZ domain-like"/>
    <property type="match status" value="1"/>
</dbReference>
<organism evidence="3 4">
    <name type="scientific">Thermoactinomyces mirandus</name>
    <dbReference type="NCBI Taxonomy" id="2756294"/>
    <lineage>
        <taxon>Bacteria</taxon>
        <taxon>Bacillati</taxon>
        <taxon>Bacillota</taxon>
        <taxon>Bacilli</taxon>
        <taxon>Bacillales</taxon>
        <taxon>Thermoactinomycetaceae</taxon>
        <taxon>Thermoactinomyces</taxon>
    </lineage>
</organism>
<reference evidence="3 4" key="1">
    <citation type="submission" date="2020-07" db="EMBL/GenBank/DDBJ databases">
        <title>Thermoactinomyces phylogeny.</title>
        <authorList>
            <person name="Dunlap C."/>
        </authorList>
    </citation>
    <scope>NUCLEOTIDE SEQUENCE [LARGE SCALE GENOMIC DNA]</scope>
    <source>
        <strain evidence="3 4">AMNI-1</strain>
    </source>
</reference>
<keyword evidence="1" id="KW-0472">Membrane</keyword>
<keyword evidence="1" id="KW-0812">Transmembrane</keyword>
<dbReference type="Proteomes" id="UP000538292">
    <property type="component" value="Unassembled WGS sequence"/>
</dbReference>